<dbReference type="Proteomes" id="UP001289374">
    <property type="component" value="Unassembled WGS sequence"/>
</dbReference>
<sequence length="315" mass="35774">MIDNVTENVIDNVTENVTKIPVQNITKKGKRKLYERFLNESSSEFDDSSNEDYVQSGEESDSEAPSLVLEDIECDSNDEIFLSKDPSKKELIKKLKRVLKIKKNRQIPETRETESGKHEWASEDEIEDDLVSLEEGCRPIIGLDGCFLKIVYRGQLLVVVGRDGNDNMFPIAMAVVQVENRDTWGCHLVKRARLDDYVDDFYTNQMLLFMKKSHRDLKPLPLSQEQPSAKVAARGRRQSPQQQVSYQGPRNASLLGNINPATSSVPATRRYNKRPSISEVLDKIKERKEKTTGLVNMNACSFVNGLLCVNDLCFL</sequence>
<protein>
    <submittedName>
        <fullName evidence="2">Uncharacterized protein</fullName>
    </submittedName>
</protein>
<feature type="region of interest" description="Disordered" evidence="1">
    <location>
        <begin position="219"/>
        <end position="250"/>
    </location>
</feature>
<dbReference type="PANTHER" id="PTHR31973">
    <property type="entry name" value="POLYPROTEIN, PUTATIVE-RELATED"/>
    <property type="match status" value="1"/>
</dbReference>
<accession>A0AAE2BM56</accession>
<gene>
    <name evidence="2" type="ORF">Sango_2105700</name>
</gene>
<dbReference type="AlphaFoldDB" id="A0AAE2BM56"/>
<reference evidence="2" key="2">
    <citation type="journal article" date="2024" name="Plant">
        <title>Genomic evolution and insights into agronomic trait innovations of Sesamum species.</title>
        <authorList>
            <person name="Miao H."/>
            <person name="Wang L."/>
            <person name="Qu L."/>
            <person name="Liu H."/>
            <person name="Sun Y."/>
            <person name="Le M."/>
            <person name="Wang Q."/>
            <person name="Wei S."/>
            <person name="Zheng Y."/>
            <person name="Lin W."/>
            <person name="Duan Y."/>
            <person name="Cao H."/>
            <person name="Xiong S."/>
            <person name="Wang X."/>
            <person name="Wei L."/>
            <person name="Li C."/>
            <person name="Ma Q."/>
            <person name="Ju M."/>
            <person name="Zhao R."/>
            <person name="Li G."/>
            <person name="Mu C."/>
            <person name="Tian Q."/>
            <person name="Mei H."/>
            <person name="Zhang T."/>
            <person name="Gao T."/>
            <person name="Zhang H."/>
        </authorList>
    </citation>
    <scope>NUCLEOTIDE SEQUENCE</scope>
    <source>
        <strain evidence="2">K16</strain>
    </source>
</reference>
<name>A0AAE2BM56_9LAMI</name>
<feature type="region of interest" description="Disordered" evidence="1">
    <location>
        <begin position="41"/>
        <end position="65"/>
    </location>
</feature>
<keyword evidence="3" id="KW-1185">Reference proteome</keyword>
<evidence type="ECO:0000313" key="2">
    <source>
        <dbReference type="EMBL" id="KAK4390424.1"/>
    </source>
</evidence>
<evidence type="ECO:0000313" key="3">
    <source>
        <dbReference type="Proteomes" id="UP001289374"/>
    </source>
</evidence>
<evidence type="ECO:0000256" key="1">
    <source>
        <dbReference type="SAM" id="MobiDB-lite"/>
    </source>
</evidence>
<reference evidence="2" key="1">
    <citation type="submission" date="2020-06" db="EMBL/GenBank/DDBJ databases">
        <authorList>
            <person name="Li T."/>
            <person name="Hu X."/>
            <person name="Zhang T."/>
            <person name="Song X."/>
            <person name="Zhang H."/>
            <person name="Dai N."/>
            <person name="Sheng W."/>
            <person name="Hou X."/>
            <person name="Wei L."/>
        </authorList>
    </citation>
    <scope>NUCLEOTIDE SEQUENCE</scope>
    <source>
        <strain evidence="2">K16</strain>
        <tissue evidence="2">Leaf</tissue>
    </source>
</reference>
<feature type="compositionally biased region" description="Polar residues" evidence="1">
    <location>
        <begin position="238"/>
        <end position="250"/>
    </location>
</feature>
<organism evidence="2 3">
    <name type="scientific">Sesamum angolense</name>
    <dbReference type="NCBI Taxonomy" id="2727404"/>
    <lineage>
        <taxon>Eukaryota</taxon>
        <taxon>Viridiplantae</taxon>
        <taxon>Streptophyta</taxon>
        <taxon>Embryophyta</taxon>
        <taxon>Tracheophyta</taxon>
        <taxon>Spermatophyta</taxon>
        <taxon>Magnoliopsida</taxon>
        <taxon>eudicotyledons</taxon>
        <taxon>Gunneridae</taxon>
        <taxon>Pentapetalae</taxon>
        <taxon>asterids</taxon>
        <taxon>lamiids</taxon>
        <taxon>Lamiales</taxon>
        <taxon>Pedaliaceae</taxon>
        <taxon>Sesamum</taxon>
    </lineage>
</organism>
<dbReference type="PANTHER" id="PTHR31973:SF187">
    <property type="entry name" value="MUTATOR TRANSPOSASE MUDRA PROTEIN"/>
    <property type="match status" value="1"/>
</dbReference>
<proteinExistence type="predicted"/>
<comment type="caution">
    <text evidence="2">The sequence shown here is derived from an EMBL/GenBank/DDBJ whole genome shotgun (WGS) entry which is preliminary data.</text>
</comment>
<dbReference type="EMBL" id="JACGWL010000012">
    <property type="protein sequence ID" value="KAK4390424.1"/>
    <property type="molecule type" value="Genomic_DNA"/>
</dbReference>